<proteinExistence type="predicted"/>
<keyword evidence="2" id="KW-1185">Reference proteome</keyword>
<protein>
    <submittedName>
        <fullName evidence="1">Uncharacterized protein</fullName>
    </submittedName>
</protein>
<gene>
    <name evidence="1" type="ORF">Adt_42220</name>
</gene>
<evidence type="ECO:0000313" key="2">
    <source>
        <dbReference type="Proteomes" id="UP001604336"/>
    </source>
</evidence>
<accession>A0ABD1PR15</accession>
<sequence length="227" mass="25899">MVGEAYPRILKWKTGAHVSGLQLEEEVFKHSELEVIQFVAINEEKNEIYALGLFHKKQSANECGASSSRFAIGEKGQVEDQNPKRNVVDFDISNNENIGHGATDFEFDSRMSSDHEQKMLKLGRRKEKRVQVDKTNNESGTEFEVGGEESKKYLFDGTFVSKHRFDVLKFCPSFDLGIDDEPNANDIELDDMEFTKYDLKMIDECDVDVNDDYILVNDSTPDIPRKA</sequence>
<dbReference type="AlphaFoldDB" id="A0ABD1PR15"/>
<organism evidence="1 2">
    <name type="scientific">Abeliophyllum distichum</name>
    <dbReference type="NCBI Taxonomy" id="126358"/>
    <lineage>
        <taxon>Eukaryota</taxon>
        <taxon>Viridiplantae</taxon>
        <taxon>Streptophyta</taxon>
        <taxon>Embryophyta</taxon>
        <taxon>Tracheophyta</taxon>
        <taxon>Spermatophyta</taxon>
        <taxon>Magnoliopsida</taxon>
        <taxon>eudicotyledons</taxon>
        <taxon>Gunneridae</taxon>
        <taxon>Pentapetalae</taxon>
        <taxon>asterids</taxon>
        <taxon>lamiids</taxon>
        <taxon>Lamiales</taxon>
        <taxon>Oleaceae</taxon>
        <taxon>Forsythieae</taxon>
        <taxon>Abeliophyllum</taxon>
    </lineage>
</organism>
<comment type="caution">
    <text evidence="1">The sequence shown here is derived from an EMBL/GenBank/DDBJ whole genome shotgun (WGS) entry which is preliminary data.</text>
</comment>
<evidence type="ECO:0000313" key="1">
    <source>
        <dbReference type="EMBL" id="KAL2466369.1"/>
    </source>
</evidence>
<reference evidence="2" key="1">
    <citation type="submission" date="2024-07" db="EMBL/GenBank/DDBJ databases">
        <title>Two chromosome-level genome assemblies of Korean endemic species Abeliophyllum distichum and Forsythia ovata (Oleaceae).</title>
        <authorList>
            <person name="Jang H."/>
        </authorList>
    </citation>
    <scope>NUCLEOTIDE SEQUENCE [LARGE SCALE GENOMIC DNA]</scope>
</reference>
<dbReference type="Proteomes" id="UP001604336">
    <property type="component" value="Unassembled WGS sequence"/>
</dbReference>
<dbReference type="EMBL" id="JBFOLK010000013">
    <property type="protein sequence ID" value="KAL2466369.1"/>
    <property type="molecule type" value="Genomic_DNA"/>
</dbReference>
<name>A0ABD1PR15_9LAMI</name>